<reference evidence="10 11" key="1">
    <citation type="submission" date="2017-11" db="EMBL/GenBank/DDBJ databases">
        <title>Genomic Encyclopedia of Archaeal and Bacterial Type Strains, Phase II (KMG-II): From Individual Species to Whole Genera.</title>
        <authorList>
            <person name="Goeker M."/>
        </authorList>
    </citation>
    <scope>NUCLEOTIDE SEQUENCE [LARGE SCALE GENOMIC DNA]</scope>
    <source>
        <strain evidence="10 11">DSM 25625</strain>
    </source>
</reference>
<dbReference type="InterPro" id="IPR051915">
    <property type="entry name" value="Cellulose_Degrad_GH3"/>
</dbReference>
<dbReference type="EC" id="3.2.1.21" evidence="3"/>
<feature type="domain" description="Glycoside hydrolase family 3 C-terminal" evidence="9">
    <location>
        <begin position="461"/>
        <end position="608"/>
    </location>
</feature>
<protein>
    <recommendedName>
        <fullName evidence="3">beta-glucosidase</fullName>
        <ecNumber evidence="3">3.2.1.21</ecNumber>
    </recommendedName>
</protein>
<feature type="domain" description="Glycoside hydrolase family 3 N-terminal" evidence="8">
    <location>
        <begin position="84"/>
        <end position="384"/>
    </location>
</feature>
<comment type="catalytic activity">
    <reaction evidence="1">
        <text>Hydrolysis of terminal, non-reducing beta-D-glucosyl residues with release of beta-D-glucose.</text>
        <dbReference type="EC" id="3.2.1.21"/>
    </reaction>
</comment>
<dbReference type="InterPro" id="IPR001764">
    <property type="entry name" value="Glyco_hydro_3_N"/>
</dbReference>
<dbReference type="InterPro" id="IPR017853">
    <property type="entry name" value="GH"/>
</dbReference>
<gene>
    <name evidence="10" type="ORF">CLV54_3134</name>
</gene>
<feature type="region of interest" description="Disordered" evidence="7">
    <location>
        <begin position="105"/>
        <end position="129"/>
    </location>
</feature>
<evidence type="ECO:0000256" key="7">
    <source>
        <dbReference type="SAM" id="MobiDB-lite"/>
    </source>
</evidence>
<comment type="caution">
    <text evidence="10">The sequence shown here is derived from an EMBL/GenBank/DDBJ whole genome shotgun (WGS) entry which is preliminary data.</text>
</comment>
<dbReference type="PANTHER" id="PTHR30620:SF16">
    <property type="entry name" value="LYSOSOMAL BETA GLUCOSIDASE"/>
    <property type="match status" value="1"/>
</dbReference>
<evidence type="ECO:0000259" key="9">
    <source>
        <dbReference type="Pfam" id="PF01915"/>
    </source>
</evidence>
<name>A0A2M9BCX9_9MICO</name>
<dbReference type="Pfam" id="PF01915">
    <property type="entry name" value="Glyco_hydro_3_C"/>
    <property type="match status" value="1"/>
</dbReference>
<dbReference type="Proteomes" id="UP000230161">
    <property type="component" value="Unassembled WGS sequence"/>
</dbReference>
<keyword evidence="6" id="KW-0326">Glycosidase</keyword>
<dbReference type="GO" id="GO:0008422">
    <property type="term" value="F:beta-glucosidase activity"/>
    <property type="evidence" value="ECO:0007669"/>
    <property type="project" value="UniProtKB-EC"/>
</dbReference>
<dbReference type="Pfam" id="PF00933">
    <property type="entry name" value="Glyco_hydro_3"/>
    <property type="match status" value="1"/>
</dbReference>
<evidence type="ECO:0000256" key="5">
    <source>
        <dbReference type="ARBA" id="ARBA00022801"/>
    </source>
</evidence>
<dbReference type="InterPro" id="IPR002772">
    <property type="entry name" value="Glyco_hydro_3_C"/>
</dbReference>
<dbReference type="SUPFAM" id="SSF51445">
    <property type="entry name" value="(Trans)glycosidases"/>
    <property type="match status" value="1"/>
</dbReference>
<evidence type="ECO:0000313" key="11">
    <source>
        <dbReference type="Proteomes" id="UP000230161"/>
    </source>
</evidence>
<keyword evidence="5" id="KW-0378">Hydrolase</keyword>
<dbReference type="AlphaFoldDB" id="A0A2M9BCX9"/>
<dbReference type="GO" id="GO:0009251">
    <property type="term" value="P:glucan catabolic process"/>
    <property type="evidence" value="ECO:0007669"/>
    <property type="project" value="TreeGrafter"/>
</dbReference>
<dbReference type="RefSeq" id="WP_100345870.1">
    <property type="nucleotide sequence ID" value="NZ_PGFB01000005.1"/>
</dbReference>
<keyword evidence="4" id="KW-0732">Signal</keyword>
<organism evidence="10 11">
    <name type="scientific">Compostimonas suwonensis</name>
    <dbReference type="NCBI Taxonomy" id="1048394"/>
    <lineage>
        <taxon>Bacteria</taxon>
        <taxon>Bacillati</taxon>
        <taxon>Actinomycetota</taxon>
        <taxon>Actinomycetes</taxon>
        <taxon>Micrococcales</taxon>
        <taxon>Microbacteriaceae</taxon>
        <taxon>Compostimonas</taxon>
    </lineage>
</organism>
<accession>A0A2M9BCX9</accession>
<dbReference type="PANTHER" id="PTHR30620">
    <property type="entry name" value="PERIPLASMIC BETA-GLUCOSIDASE-RELATED"/>
    <property type="match status" value="1"/>
</dbReference>
<comment type="similarity">
    <text evidence="2">Belongs to the glycosyl hydrolase 3 family.</text>
</comment>
<dbReference type="Gene3D" id="3.40.50.1700">
    <property type="entry name" value="Glycoside hydrolase family 3 C-terminal domain"/>
    <property type="match status" value="1"/>
</dbReference>
<evidence type="ECO:0000256" key="3">
    <source>
        <dbReference type="ARBA" id="ARBA00012744"/>
    </source>
</evidence>
<keyword evidence="11" id="KW-1185">Reference proteome</keyword>
<sequence>MTSHTLFPYQDETIAIDKRVDDLLSRLSLAEKAGALFHPMGTLEPIDVGNAEFGLPPLRRTLLDQHITHYGLLGSTATPREFVEWHNAVQRVALERPLGIPVTFSTDTRHPVTTDPRNALTGNPESESPAGFFSQWPETLGLAAIGDDALVERFADIVRQEYRAVGLTVALHPQLDLATEYRWPRIFTTFGEDVDLVSRFARAYVRGLQGEHLGGDSVAAMIKHFPGGGPQLDGQDPHFPYGREQIYPGDAFETHLKPFIAALEAGASQVMPYYGMPVGTDYEEVGFGFNRSVITGILRERLGFDGIVCTDWSLITDHLAVGDETSARAWGVEHLTEEERVLKVLNAGADQFGGEYRTDLILGLVAQGRLSEARIDLSVRRILREKFTLGLFDHPYLDPAYADRVVGSPEFVAAGLDAQRRSLTLLKNTEDVRASAAVEASAPMPRNATLPLAPGIAVYAEGIPAAALADRATVVSSPEDADVAVLRLHTPFDTRDGLAAGFHTGSLEFPADVVERVRVLAELLPVVLVVYMDRPPVLGPLADIASAVLADFGASHAALVPVLFGEASPEGRLPFDLPGSMAAVVESRTDVPFDTASPLFRCGYGLSYAGTDTTANPETPTSEQHTTP</sequence>
<evidence type="ECO:0000256" key="4">
    <source>
        <dbReference type="ARBA" id="ARBA00022729"/>
    </source>
</evidence>
<evidence type="ECO:0000313" key="10">
    <source>
        <dbReference type="EMBL" id="PJJ55782.1"/>
    </source>
</evidence>
<proteinExistence type="inferred from homology"/>
<dbReference type="OrthoDB" id="3187421at2"/>
<dbReference type="InterPro" id="IPR036881">
    <property type="entry name" value="Glyco_hydro_3_C_sf"/>
</dbReference>
<evidence type="ECO:0000256" key="2">
    <source>
        <dbReference type="ARBA" id="ARBA00005336"/>
    </source>
</evidence>
<evidence type="ECO:0000259" key="8">
    <source>
        <dbReference type="Pfam" id="PF00933"/>
    </source>
</evidence>
<dbReference type="PRINTS" id="PR00133">
    <property type="entry name" value="GLHYDRLASE3"/>
</dbReference>
<dbReference type="InterPro" id="IPR036962">
    <property type="entry name" value="Glyco_hydro_3_N_sf"/>
</dbReference>
<dbReference type="Gene3D" id="3.20.20.300">
    <property type="entry name" value="Glycoside hydrolase, family 3, N-terminal domain"/>
    <property type="match status" value="1"/>
</dbReference>
<evidence type="ECO:0000256" key="1">
    <source>
        <dbReference type="ARBA" id="ARBA00000448"/>
    </source>
</evidence>
<dbReference type="EMBL" id="PGFB01000005">
    <property type="protein sequence ID" value="PJJ55782.1"/>
    <property type="molecule type" value="Genomic_DNA"/>
</dbReference>
<evidence type="ECO:0000256" key="6">
    <source>
        <dbReference type="ARBA" id="ARBA00023295"/>
    </source>
</evidence>
<dbReference type="SUPFAM" id="SSF52279">
    <property type="entry name" value="Beta-D-glucan exohydrolase, C-terminal domain"/>
    <property type="match status" value="1"/>
</dbReference>